<accession>A0AA48KVN0</accession>
<organism evidence="2 3">
    <name type="scientific">Planctobacterium marinum</name>
    <dbReference type="NCBI Taxonomy" id="1631968"/>
    <lineage>
        <taxon>Bacteria</taxon>
        <taxon>Pseudomonadati</taxon>
        <taxon>Pseudomonadota</taxon>
        <taxon>Gammaproteobacteria</taxon>
        <taxon>Alteromonadales</taxon>
        <taxon>Alteromonadaceae</taxon>
        <taxon>Planctobacterium</taxon>
    </lineage>
</organism>
<proteinExistence type="predicted"/>
<name>A0AA48KVN0_9ALTE</name>
<dbReference type="KEGG" id="pmaw:MACH26_32060"/>
<reference evidence="2" key="1">
    <citation type="submission" date="2023-01" db="EMBL/GenBank/DDBJ databases">
        <title>Complete genome sequence of Planctobacterium marinum strain Dej080120_11.</title>
        <authorList>
            <person name="Ueki S."/>
            <person name="Maruyama F."/>
        </authorList>
    </citation>
    <scope>NUCLEOTIDE SEQUENCE</scope>
    <source>
        <strain evidence="2">Dej080120_11</strain>
    </source>
</reference>
<dbReference type="RefSeq" id="WP_338293766.1">
    <property type="nucleotide sequence ID" value="NZ_AP027272.1"/>
</dbReference>
<evidence type="ECO:0008006" key="4">
    <source>
        <dbReference type="Google" id="ProtNLM"/>
    </source>
</evidence>
<feature type="signal peptide" evidence="1">
    <location>
        <begin position="1"/>
        <end position="22"/>
    </location>
</feature>
<dbReference type="EMBL" id="AP027272">
    <property type="protein sequence ID" value="BDX07685.1"/>
    <property type="molecule type" value="Genomic_DNA"/>
</dbReference>
<dbReference type="Proteomes" id="UP001333710">
    <property type="component" value="Chromosome"/>
</dbReference>
<keyword evidence="3" id="KW-1185">Reference proteome</keyword>
<evidence type="ECO:0000313" key="3">
    <source>
        <dbReference type="Proteomes" id="UP001333710"/>
    </source>
</evidence>
<feature type="chain" id="PRO_5041436054" description="DUF5666 domain-containing protein" evidence="1">
    <location>
        <begin position="23"/>
        <end position="177"/>
    </location>
</feature>
<keyword evidence="1" id="KW-0732">Signal</keyword>
<protein>
    <recommendedName>
        <fullName evidence="4">DUF5666 domain-containing protein</fullName>
    </recommendedName>
</protein>
<sequence length="177" mass="19920">MSFMHYKSVALLCLSVSFAALGEEKSTTLDSGIKHQPFVSFNSEYYDEKGFKEQYIGHVGAVTGKIINQEPGPDNRNLLQIQLEDTSQTTWVASVTELSEGQLEVGDSIDVLGFFDETLKEPEYVAKVSKDVEYLIGFCINVTDTELPIYNPYMLHHCLAWEQGDLDVKKLETSLLR</sequence>
<evidence type="ECO:0000313" key="2">
    <source>
        <dbReference type="EMBL" id="BDX07685.1"/>
    </source>
</evidence>
<gene>
    <name evidence="2" type="ORF">MACH26_32060</name>
</gene>
<evidence type="ECO:0000256" key="1">
    <source>
        <dbReference type="SAM" id="SignalP"/>
    </source>
</evidence>
<dbReference type="AlphaFoldDB" id="A0AA48KVN0"/>